<dbReference type="Proteomes" id="UP001341840">
    <property type="component" value="Unassembled WGS sequence"/>
</dbReference>
<protein>
    <submittedName>
        <fullName evidence="1">Uncharacterized protein</fullName>
    </submittedName>
</protein>
<evidence type="ECO:0000313" key="2">
    <source>
        <dbReference type="Proteomes" id="UP001341840"/>
    </source>
</evidence>
<dbReference type="EMBL" id="JASCZI010122326">
    <property type="protein sequence ID" value="MED6164127.1"/>
    <property type="molecule type" value="Genomic_DNA"/>
</dbReference>
<reference evidence="1 2" key="1">
    <citation type="journal article" date="2023" name="Plants (Basel)">
        <title>Bridging the Gap: Combining Genomics and Transcriptomics Approaches to Understand Stylosanthes scabra, an Orphan Legume from the Brazilian Caatinga.</title>
        <authorList>
            <person name="Ferreira-Neto J.R.C."/>
            <person name="da Silva M.D."/>
            <person name="Binneck E."/>
            <person name="de Melo N.F."/>
            <person name="da Silva R.H."/>
            <person name="de Melo A.L.T.M."/>
            <person name="Pandolfi V."/>
            <person name="Bustamante F.O."/>
            <person name="Brasileiro-Vidal A.C."/>
            <person name="Benko-Iseppon A.M."/>
        </authorList>
    </citation>
    <scope>NUCLEOTIDE SEQUENCE [LARGE SCALE GENOMIC DNA]</scope>
    <source>
        <tissue evidence="1">Leaves</tissue>
    </source>
</reference>
<organism evidence="1 2">
    <name type="scientific">Stylosanthes scabra</name>
    <dbReference type="NCBI Taxonomy" id="79078"/>
    <lineage>
        <taxon>Eukaryota</taxon>
        <taxon>Viridiplantae</taxon>
        <taxon>Streptophyta</taxon>
        <taxon>Embryophyta</taxon>
        <taxon>Tracheophyta</taxon>
        <taxon>Spermatophyta</taxon>
        <taxon>Magnoliopsida</taxon>
        <taxon>eudicotyledons</taxon>
        <taxon>Gunneridae</taxon>
        <taxon>Pentapetalae</taxon>
        <taxon>rosids</taxon>
        <taxon>fabids</taxon>
        <taxon>Fabales</taxon>
        <taxon>Fabaceae</taxon>
        <taxon>Papilionoideae</taxon>
        <taxon>50 kb inversion clade</taxon>
        <taxon>dalbergioids sensu lato</taxon>
        <taxon>Dalbergieae</taxon>
        <taxon>Pterocarpus clade</taxon>
        <taxon>Stylosanthes</taxon>
    </lineage>
</organism>
<name>A0ABU6UU14_9FABA</name>
<proteinExistence type="predicted"/>
<keyword evidence="2" id="KW-1185">Reference proteome</keyword>
<accession>A0ABU6UU14</accession>
<sequence length="104" mass="12501">VDEMVEMGRSDECILARGRALRVLDERRYERKACYWKQMSRSKFANYMDKNTKFFHGIVKSKKRKKRIETLKIDGCCFMGKDKILKEVRRFFKALYTEDNFLGV</sequence>
<feature type="non-terminal residue" evidence="1">
    <location>
        <position position="1"/>
    </location>
</feature>
<gene>
    <name evidence="1" type="ORF">PIB30_086733</name>
</gene>
<evidence type="ECO:0000313" key="1">
    <source>
        <dbReference type="EMBL" id="MED6164127.1"/>
    </source>
</evidence>
<comment type="caution">
    <text evidence="1">The sequence shown here is derived from an EMBL/GenBank/DDBJ whole genome shotgun (WGS) entry which is preliminary data.</text>
</comment>